<dbReference type="eggNOG" id="COG1100">
    <property type="taxonomic scope" value="Bacteria"/>
</dbReference>
<dbReference type="HOGENOM" id="CLU_324586_0_0_3"/>
<keyword evidence="3 7" id="KW-0418">Kinase</keyword>
<dbReference type="SUPFAM" id="SSF47384">
    <property type="entry name" value="Homodimeric domain of signal transducing histidine kinase"/>
    <property type="match status" value="1"/>
</dbReference>
<evidence type="ECO:0000256" key="5">
    <source>
        <dbReference type="SAM" id="Coils"/>
    </source>
</evidence>
<keyword evidence="5" id="KW-0175">Coiled coil</keyword>
<dbReference type="Proteomes" id="UP000003835">
    <property type="component" value="Unassembled WGS sequence"/>
</dbReference>
<dbReference type="PANTHER" id="PTHR43065:SF50">
    <property type="entry name" value="HISTIDINE KINASE"/>
    <property type="match status" value="1"/>
</dbReference>
<keyword evidence="4" id="KW-0902">Two-component regulatory system</keyword>
<proteinExistence type="predicted"/>
<dbReference type="GO" id="GO:0000155">
    <property type="term" value="F:phosphorelay sensor kinase activity"/>
    <property type="evidence" value="ECO:0007669"/>
    <property type="project" value="InterPro"/>
</dbReference>
<accession>B4VT12</accession>
<dbReference type="Pfam" id="PF02518">
    <property type="entry name" value="HATPase_c"/>
    <property type="match status" value="2"/>
</dbReference>
<dbReference type="EC" id="2.7.13.3" evidence="2"/>
<evidence type="ECO:0000259" key="6">
    <source>
        <dbReference type="PROSITE" id="PS50109"/>
    </source>
</evidence>
<protein>
    <recommendedName>
        <fullName evidence="2">histidine kinase</fullName>
        <ecNumber evidence="2">2.7.13.3</ecNumber>
    </recommendedName>
</protein>
<feature type="domain" description="Histidine kinase" evidence="6">
    <location>
        <begin position="277"/>
        <end position="531"/>
    </location>
</feature>
<dbReference type="SMART" id="SM00387">
    <property type="entry name" value="HATPase_c"/>
    <property type="match status" value="2"/>
</dbReference>
<dbReference type="InterPro" id="IPR005467">
    <property type="entry name" value="His_kinase_dom"/>
</dbReference>
<dbReference type="eggNOG" id="COG4191">
    <property type="taxonomic scope" value="Bacteria"/>
</dbReference>
<feature type="coiled-coil region" evidence="5">
    <location>
        <begin position="238"/>
        <end position="268"/>
    </location>
</feature>
<dbReference type="PANTHER" id="PTHR43065">
    <property type="entry name" value="SENSOR HISTIDINE KINASE"/>
    <property type="match status" value="1"/>
</dbReference>
<keyword evidence="3 7" id="KW-0808">Transferase</keyword>
<dbReference type="PROSITE" id="PS50109">
    <property type="entry name" value="HIS_KIN"/>
    <property type="match status" value="2"/>
</dbReference>
<dbReference type="RefSeq" id="WP_006101622.1">
    <property type="nucleotide sequence ID" value="NZ_DS989851.1"/>
</dbReference>
<dbReference type="Gene3D" id="1.10.287.130">
    <property type="match status" value="2"/>
</dbReference>
<dbReference type="InterPro" id="IPR003594">
    <property type="entry name" value="HATPase_dom"/>
</dbReference>
<evidence type="ECO:0000256" key="1">
    <source>
        <dbReference type="ARBA" id="ARBA00000085"/>
    </source>
</evidence>
<dbReference type="Gene3D" id="3.30.565.10">
    <property type="entry name" value="Histidine kinase-like ATPase, C-terminal domain"/>
    <property type="match status" value="2"/>
</dbReference>
<dbReference type="InterPro" id="IPR036097">
    <property type="entry name" value="HisK_dim/P_sf"/>
</dbReference>
<evidence type="ECO:0000256" key="2">
    <source>
        <dbReference type="ARBA" id="ARBA00012438"/>
    </source>
</evidence>
<dbReference type="STRING" id="118168.MC7420_676"/>
<organism evidence="7 8">
    <name type="scientific">Coleofasciculus chthonoplastes PCC 7420</name>
    <dbReference type="NCBI Taxonomy" id="118168"/>
    <lineage>
        <taxon>Bacteria</taxon>
        <taxon>Bacillati</taxon>
        <taxon>Cyanobacteriota</taxon>
        <taxon>Cyanophyceae</taxon>
        <taxon>Coleofasciculales</taxon>
        <taxon>Coleofasciculaceae</taxon>
        <taxon>Coleofasciculus</taxon>
    </lineage>
</organism>
<dbReference type="SUPFAM" id="SSF55874">
    <property type="entry name" value="ATPase domain of HSP90 chaperone/DNA topoisomerase II/histidine kinase"/>
    <property type="match status" value="2"/>
</dbReference>
<dbReference type="PRINTS" id="PR00344">
    <property type="entry name" value="BCTRLSENSOR"/>
</dbReference>
<feature type="domain" description="Histidine kinase" evidence="6">
    <location>
        <begin position="629"/>
        <end position="883"/>
    </location>
</feature>
<evidence type="ECO:0000313" key="8">
    <source>
        <dbReference type="Proteomes" id="UP000003835"/>
    </source>
</evidence>
<dbReference type="InterPro" id="IPR036890">
    <property type="entry name" value="HATPase_C_sf"/>
</dbReference>
<dbReference type="AlphaFoldDB" id="B4VT12"/>
<evidence type="ECO:0000313" key="7">
    <source>
        <dbReference type="EMBL" id="EDX74802.1"/>
    </source>
</evidence>
<keyword evidence="8" id="KW-1185">Reference proteome</keyword>
<gene>
    <name evidence="7" type="ORF">MC7420_676</name>
</gene>
<comment type="catalytic activity">
    <reaction evidence="1">
        <text>ATP + protein L-histidine = ADP + protein N-phospho-L-histidine.</text>
        <dbReference type="EC" id="2.7.13.3"/>
    </reaction>
</comment>
<dbReference type="InterPro" id="IPR004358">
    <property type="entry name" value="Sig_transdc_His_kin-like_C"/>
</dbReference>
<reference evidence="7 8" key="1">
    <citation type="submission" date="2008-07" db="EMBL/GenBank/DDBJ databases">
        <authorList>
            <person name="Tandeau de Marsac N."/>
            <person name="Ferriera S."/>
            <person name="Johnson J."/>
            <person name="Kravitz S."/>
            <person name="Beeson K."/>
            <person name="Sutton G."/>
            <person name="Rogers Y.-H."/>
            <person name="Friedman R."/>
            <person name="Frazier M."/>
            <person name="Venter J.C."/>
        </authorList>
    </citation>
    <scope>NUCLEOTIDE SEQUENCE [LARGE SCALE GENOMIC DNA]</scope>
    <source>
        <strain evidence="7 8">PCC 7420</strain>
    </source>
</reference>
<sequence>MSKTLEEIITSPSLVREQWLPSELAVREVLAFERRFGSKHLMLACHAALPLILTPELLNLIHINFLEKEQIPWVAEVDFIISPLCRPIDEGLFEVEPSIREVLLVELENQFGWERPFRLADFLQFYLMKKSGLKIRSEVVCTQQWIAKAYIDPDRVIEELIDFLESVLSQQEYLLSLSKQIQIINVLEILAEPLERANQQTKYKYLVNNSRLLAQSIYGYIDETIIQQNIIYDSRQNEVVEREKVTQLELALRELQQNQAQLIQSEKMSSLKLIIAGIDHEINSPINLIYSNLVIVSEYVQYLLNLINLYQKHYPNPPAEIQEALESYDIDFLISDFPKLLSSMKSGTEQIREIVQSLWTFCRSDETAIKPVDIHESIDSAVMILRNRLKPKDGHPGIEIIKEYANLPLVECHREQINQVFMNLLGNAIDALEESHSPGEQSGQQPPTIRIITSVQGENVMIRIADNGSGISQNIVSRIFDPFFTTKPVGQGVGMGLPISYQIVVGYGAQLSCVSEPGLGTEFIIEIPILAQISYRDKQALEIKVKQKEIGSDIQKEDITVVSPRLLEWLADVEQTTVHRQALNRLQQNEVKAEEKVTQLEWTLRELQQTQVQLIQSEKMSSLERMIAAISHEINNPISFTHGNLDYASLYRQDLLNLINLYQKHYPNPPAEIQEALESYDIDFLISDFPKLLSSMKSSTERIRELVQSLWTFCRSYETSMKPVDIHKGIDSAVMILNHRLKPNDGHPGIEIIKEYANLPLVECHRGQINQVFMNILVNAIEALEESHSPGEQSGQQPPTIRIITSVQGENVMIRIADNGSGMSQEIVSRIFDPFFTTKPVGQGVGMGLPISYQIVVGHSGQLSCVSEPGLGTEFIIEIPLRTQTRADV</sequence>
<name>B4VT12_9CYAN</name>
<dbReference type="EMBL" id="DS989851">
    <property type="protein sequence ID" value="EDX74802.1"/>
    <property type="molecule type" value="Genomic_DNA"/>
</dbReference>
<evidence type="ECO:0000256" key="3">
    <source>
        <dbReference type="ARBA" id="ARBA00022777"/>
    </source>
</evidence>
<evidence type="ECO:0000256" key="4">
    <source>
        <dbReference type="ARBA" id="ARBA00023012"/>
    </source>
</evidence>
<feature type="coiled-coil region" evidence="5">
    <location>
        <begin position="583"/>
        <end position="610"/>
    </location>
</feature>